<sequence length="288" mass="29106">MRRQGRHRLKPRTAFLTLVAMLAFAGNSLLCRLALKDGQIDAASFTAIRLVSGAAVLALLMGMRGASPLAAGSWRSAAALFVYAAGFSFAYLGLSAATGALLLFGAVQATMIGYGLSRGERFNRPQLFGLALAGAGLLVLLLPGLVAPSPLHGLLMASAGVAWGVYSLRARGAGDPTAATAGNFVRVAAMAAATGLALLPWSASSWRGVACALASGALTSGLGYVIWYRALQGLAATTAASVQLSVPVLATLGGVLLLAEPVTPQLVYASAALLGGLALVIFAAQPGK</sequence>
<dbReference type="InterPro" id="IPR000620">
    <property type="entry name" value="EamA_dom"/>
</dbReference>
<keyword evidence="3 5" id="KW-1133">Transmembrane helix</keyword>
<accession>A0ABY1QIN1</accession>
<feature type="transmembrane region" description="Helical" evidence="5">
    <location>
        <begin position="234"/>
        <end position="259"/>
    </location>
</feature>
<comment type="subcellular location">
    <subcellularLocation>
        <location evidence="1">Membrane</location>
        <topology evidence="1">Multi-pass membrane protein</topology>
    </subcellularLocation>
</comment>
<protein>
    <submittedName>
        <fullName evidence="7">EamA-like transporter family protein</fullName>
    </submittedName>
</protein>
<gene>
    <name evidence="7" type="ORF">SAMN06295970_11660</name>
</gene>
<dbReference type="EMBL" id="FXUL01000016">
    <property type="protein sequence ID" value="SMP70686.1"/>
    <property type="molecule type" value="Genomic_DNA"/>
</dbReference>
<evidence type="ECO:0000256" key="4">
    <source>
        <dbReference type="ARBA" id="ARBA00023136"/>
    </source>
</evidence>
<name>A0ABY1QIN1_9BURK</name>
<dbReference type="InterPro" id="IPR050638">
    <property type="entry name" value="AA-Vitamin_Transporters"/>
</dbReference>
<comment type="caution">
    <text evidence="7">The sequence shown here is derived from an EMBL/GenBank/DDBJ whole genome shotgun (WGS) entry which is preliminary data.</text>
</comment>
<evidence type="ECO:0000313" key="7">
    <source>
        <dbReference type="EMBL" id="SMP70686.1"/>
    </source>
</evidence>
<evidence type="ECO:0000256" key="3">
    <source>
        <dbReference type="ARBA" id="ARBA00022989"/>
    </source>
</evidence>
<feature type="transmembrane region" description="Helical" evidence="5">
    <location>
        <begin position="128"/>
        <end position="145"/>
    </location>
</feature>
<dbReference type="Proteomes" id="UP001158049">
    <property type="component" value="Unassembled WGS sequence"/>
</dbReference>
<feature type="transmembrane region" description="Helical" evidence="5">
    <location>
        <begin position="42"/>
        <end position="62"/>
    </location>
</feature>
<dbReference type="Pfam" id="PF00892">
    <property type="entry name" value="EamA"/>
    <property type="match status" value="1"/>
</dbReference>
<keyword evidence="8" id="KW-1185">Reference proteome</keyword>
<keyword evidence="4 5" id="KW-0472">Membrane</keyword>
<dbReference type="InterPro" id="IPR037185">
    <property type="entry name" value="EmrE-like"/>
</dbReference>
<feature type="transmembrane region" description="Helical" evidence="5">
    <location>
        <begin position="151"/>
        <end position="168"/>
    </location>
</feature>
<evidence type="ECO:0000256" key="2">
    <source>
        <dbReference type="ARBA" id="ARBA00022692"/>
    </source>
</evidence>
<evidence type="ECO:0000256" key="1">
    <source>
        <dbReference type="ARBA" id="ARBA00004141"/>
    </source>
</evidence>
<dbReference type="PANTHER" id="PTHR32322:SF9">
    <property type="entry name" value="AMINO-ACID METABOLITE EFFLUX PUMP-RELATED"/>
    <property type="match status" value="1"/>
</dbReference>
<feature type="transmembrane region" description="Helical" evidence="5">
    <location>
        <begin position="180"/>
        <end position="199"/>
    </location>
</feature>
<dbReference type="SUPFAM" id="SSF103481">
    <property type="entry name" value="Multidrug resistance efflux transporter EmrE"/>
    <property type="match status" value="2"/>
</dbReference>
<feature type="domain" description="EamA" evidence="6">
    <location>
        <begin position="154"/>
        <end position="281"/>
    </location>
</feature>
<dbReference type="RefSeq" id="WP_283443833.1">
    <property type="nucleotide sequence ID" value="NZ_FXUL01000016.1"/>
</dbReference>
<reference evidence="7 8" key="1">
    <citation type="submission" date="2017-05" db="EMBL/GenBank/DDBJ databases">
        <authorList>
            <person name="Varghese N."/>
            <person name="Submissions S."/>
        </authorList>
    </citation>
    <scope>NUCLEOTIDE SEQUENCE [LARGE SCALE GENOMIC DNA]</scope>
    <source>
        <strain evidence="7 8">DSM 26001</strain>
    </source>
</reference>
<keyword evidence="2 5" id="KW-0812">Transmembrane</keyword>
<evidence type="ECO:0000256" key="5">
    <source>
        <dbReference type="SAM" id="Phobius"/>
    </source>
</evidence>
<proteinExistence type="predicted"/>
<evidence type="ECO:0000259" key="6">
    <source>
        <dbReference type="Pfam" id="PF00892"/>
    </source>
</evidence>
<dbReference type="PANTHER" id="PTHR32322">
    <property type="entry name" value="INNER MEMBRANE TRANSPORTER"/>
    <property type="match status" value="1"/>
</dbReference>
<feature type="transmembrane region" description="Helical" evidence="5">
    <location>
        <begin position="205"/>
        <end position="227"/>
    </location>
</feature>
<feature type="transmembrane region" description="Helical" evidence="5">
    <location>
        <begin position="265"/>
        <end position="284"/>
    </location>
</feature>
<organism evidence="7 8">
    <name type="scientific">Noviherbaspirillum suwonense</name>
    <dbReference type="NCBI Taxonomy" id="1224511"/>
    <lineage>
        <taxon>Bacteria</taxon>
        <taxon>Pseudomonadati</taxon>
        <taxon>Pseudomonadota</taxon>
        <taxon>Betaproteobacteria</taxon>
        <taxon>Burkholderiales</taxon>
        <taxon>Oxalobacteraceae</taxon>
        <taxon>Noviherbaspirillum</taxon>
    </lineage>
</organism>
<evidence type="ECO:0000313" key="8">
    <source>
        <dbReference type="Proteomes" id="UP001158049"/>
    </source>
</evidence>